<proteinExistence type="predicted"/>
<gene>
    <name evidence="1" type="ORF">FPZ12_005135</name>
</gene>
<dbReference type="RefSeq" id="WP_144750395.1">
    <property type="nucleotide sequence ID" value="NZ_VMNW02000004.1"/>
</dbReference>
<dbReference type="OrthoDB" id="3692770at2"/>
<protein>
    <submittedName>
        <fullName evidence="1">Uncharacterized protein</fullName>
    </submittedName>
</protein>
<evidence type="ECO:0000313" key="2">
    <source>
        <dbReference type="Proteomes" id="UP000319769"/>
    </source>
</evidence>
<accession>A0A5N0VM73</accession>
<dbReference type="Proteomes" id="UP000319769">
    <property type="component" value="Unassembled WGS sequence"/>
</dbReference>
<comment type="caution">
    <text evidence="1">The sequence shown here is derived from an EMBL/GenBank/DDBJ whole genome shotgun (WGS) entry which is preliminary data.</text>
</comment>
<keyword evidence="2" id="KW-1185">Reference proteome</keyword>
<sequence>MTIDHRGELDALVYPLFSAPSIDRAEAASLVRAMKRGEYFPHSMAAYSKAIEQALGQPDPVTAALEPPYTEGQVREFLALLHEELEKAKPWPGGD</sequence>
<dbReference type="EMBL" id="VMNW02000004">
    <property type="protein sequence ID" value="KAA9165862.1"/>
    <property type="molecule type" value="Genomic_DNA"/>
</dbReference>
<evidence type="ECO:0000313" key="1">
    <source>
        <dbReference type="EMBL" id="KAA9165862.1"/>
    </source>
</evidence>
<reference evidence="1" key="1">
    <citation type="submission" date="2019-09" db="EMBL/GenBank/DDBJ databases">
        <authorList>
            <person name="Teo W.F.A."/>
            <person name="Duangmal K."/>
        </authorList>
    </citation>
    <scope>NUCLEOTIDE SEQUENCE [LARGE SCALE GENOMIC DNA]</scope>
    <source>
        <strain evidence="1">K81G1</strain>
    </source>
</reference>
<name>A0A5N0VM73_9PSEU</name>
<organism evidence="1 2">
    <name type="scientific">Amycolatopsis acidicola</name>
    <dbReference type="NCBI Taxonomy" id="2596893"/>
    <lineage>
        <taxon>Bacteria</taxon>
        <taxon>Bacillati</taxon>
        <taxon>Actinomycetota</taxon>
        <taxon>Actinomycetes</taxon>
        <taxon>Pseudonocardiales</taxon>
        <taxon>Pseudonocardiaceae</taxon>
        <taxon>Amycolatopsis</taxon>
    </lineage>
</organism>
<dbReference type="AlphaFoldDB" id="A0A5N0VM73"/>